<reference evidence="2" key="1">
    <citation type="journal article" date="2014" name="Int. J. Syst. Evol. Microbiol.">
        <title>Complete genome sequence of Corynebacterium casei LMG S-19264T (=DSM 44701T), isolated from a smear-ripened cheese.</title>
        <authorList>
            <consortium name="US DOE Joint Genome Institute (JGI-PGF)"/>
            <person name="Walter F."/>
            <person name="Albersmeier A."/>
            <person name="Kalinowski J."/>
            <person name="Ruckert C."/>
        </authorList>
    </citation>
    <scope>NUCLEOTIDE SEQUENCE</scope>
    <source>
        <strain evidence="2">KCTC 23714</strain>
    </source>
</reference>
<evidence type="ECO:0000313" key="3">
    <source>
        <dbReference type="Proteomes" id="UP000628984"/>
    </source>
</evidence>
<comment type="caution">
    <text evidence="2">The sequence shown here is derived from an EMBL/GenBank/DDBJ whole genome shotgun (WGS) entry which is preliminary data.</text>
</comment>
<evidence type="ECO:0000313" key="2">
    <source>
        <dbReference type="EMBL" id="GGW30234.1"/>
    </source>
</evidence>
<reference evidence="2" key="2">
    <citation type="submission" date="2020-09" db="EMBL/GenBank/DDBJ databases">
        <authorList>
            <person name="Sun Q."/>
            <person name="Kim S."/>
        </authorList>
    </citation>
    <scope>NUCLEOTIDE SEQUENCE</scope>
    <source>
        <strain evidence="2">KCTC 23714</strain>
    </source>
</reference>
<dbReference type="EMBL" id="BMYQ01000004">
    <property type="protein sequence ID" value="GGW30234.1"/>
    <property type="molecule type" value="Genomic_DNA"/>
</dbReference>
<dbReference type="Proteomes" id="UP000628984">
    <property type="component" value="Unassembled WGS sequence"/>
</dbReference>
<accession>A0A918IU89</accession>
<keyword evidence="3" id="KW-1185">Reference proteome</keyword>
<dbReference type="GO" id="GO:0003677">
    <property type="term" value="F:DNA binding"/>
    <property type="evidence" value="ECO:0007669"/>
    <property type="project" value="InterPro"/>
</dbReference>
<dbReference type="GO" id="GO:0015074">
    <property type="term" value="P:DNA integration"/>
    <property type="evidence" value="ECO:0007669"/>
    <property type="project" value="InterPro"/>
</dbReference>
<dbReference type="SUPFAM" id="SSF56349">
    <property type="entry name" value="DNA breaking-rejoining enzymes"/>
    <property type="match status" value="1"/>
</dbReference>
<dbReference type="InterPro" id="IPR013762">
    <property type="entry name" value="Integrase-like_cat_sf"/>
</dbReference>
<name>A0A918IU89_9RHOB</name>
<keyword evidence="1" id="KW-0233">DNA recombination</keyword>
<dbReference type="InterPro" id="IPR011010">
    <property type="entry name" value="DNA_brk_join_enz"/>
</dbReference>
<proteinExistence type="predicted"/>
<protein>
    <recommendedName>
        <fullName evidence="4">Tyr recombinase domain-containing protein</fullName>
    </recommendedName>
</protein>
<dbReference type="Gene3D" id="1.10.443.10">
    <property type="entry name" value="Intergrase catalytic core"/>
    <property type="match status" value="1"/>
</dbReference>
<dbReference type="GO" id="GO:0006310">
    <property type="term" value="P:DNA recombination"/>
    <property type="evidence" value="ECO:0007669"/>
    <property type="project" value="UniProtKB-KW"/>
</dbReference>
<dbReference type="AntiFam" id="ANF00011">
    <property type="entry name" value="tRNA translation"/>
</dbReference>
<gene>
    <name evidence="2" type="ORF">GCM10011452_18580</name>
</gene>
<dbReference type="AlphaFoldDB" id="A0A918IU89"/>
<sequence length="186" mass="20794">MDKGALAMAPWAGYRIDKPKEKVADRKAQKVAGFTPAEVKAILAHVAATAHADTADHWLPMLSAYSGARREELGQLRVEDVMTSGNIPALRITDEGEDQKVNNAHSLRTIPVPLACIERGFLEFVPRRRQAGRTTIPSSLCRGYIWSEREDSNLRPPAPEAMACPLYRALEHWRFTKEVLVFSFII</sequence>
<evidence type="ECO:0008006" key="4">
    <source>
        <dbReference type="Google" id="ProtNLM"/>
    </source>
</evidence>
<organism evidence="2 3">
    <name type="scientific">Gemmobacter lanyuensis</name>
    <dbReference type="NCBI Taxonomy" id="1054497"/>
    <lineage>
        <taxon>Bacteria</taxon>
        <taxon>Pseudomonadati</taxon>
        <taxon>Pseudomonadota</taxon>
        <taxon>Alphaproteobacteria</taxon>
        <taxon>Rhodobacterales</taxon>
        <taxon>Paracoccaceae</taxon>
        <taxon>Gemmobacter</taxon>
    </lineage>
</organism>
<evidence type="ECO:0000256" key="1">
    <source>
        <dbReference type="ARBA" id="ARBA00023172"/>
    </source>
</evidence>